<dbReference type="InterPro" id="IPR005532">
    <property type="entry name" value="SUMF_dom"/>
</dbReference>
<evidence type="ECO:0000313" key="4">
    <source>
        <dbReference type="EMBL" id="XCN71905.1"/>
    </source>
</evidence>
<keyword evidence="2" id="KW-0732">Signal</keyword>
<dbReference type="Pfam" id="PF00656">
    <property type="entry name" value="Peptidase_C14"/>
    <property type="match status" value="1"/>
</dbReference>
<dbReference type="AlphaFoldDB" id="A0AAU8LSP1"/>
<sequence length="553" mass="62205">MLRRLLYILLVLSIAVPVQAASPYGRFHALVIGNQNYEYLKSLKTPRADAEAVAEVLKKQYGFEVDLVLDGNRKEIMRAFSKLRKTMTSEKDNLLIYYAGHGYLDRLSGVGYWQPVDAEQDNDIDWIPTSRVTNLLKVLQTKHVLVVADSCYSGNLVMRESEAQLASGMERNAWLQRMLERRSRNALTSGGEEPVLDSGGGGHSVFAKAFLEVLRGNREVLDGDSLFDQIKSPVIANARQTPLYGVIKMTNHDWGDFLLVPTESQGIALTSSRKEKSVPDSVRGMSGQKGELQRGDTMIDPTTGMEFVYIPKGCFKMGSPPDEKGRNDDEGPVHEVCVDGFWMGKYEVTQGQWKMIMGKNPATFQKGDNYPVEQISWEDAQKFILELNRKSGKQYRLPTEAEWEYAACAEIDTARFWGASDDTCRYANVYDQVSRKKYYDDENNSIWNYHNCNDGYAETAPVGSFWPNISGLYDMNGNVWEWCADWYGGKYYTTSPRSNPTGPVSGTRRVLRGGAWSDDSQAIRCSARGKCDPTLRHEDGKVGFRVVISLVGF</sequence>
<organism evidence="4">
    <name type="scientific">Candidatus Electrothrix aestuarii</name>
    <dbReference type="NCBI Taxonomy" id="3062594"/>
    <lineage>
        <taxon>Bacteria</taxon>
        <taxon>Pseudomonadati</taxon>
        <taxon>Thermodesulfobacteriota</taxon>
        <taxon>Desulfobulbia</taxon>
        <taxon>Desulfobulbales</taxon>
        <taxon>Desulfobulbaceae</taxon>
        <taxon>Candidatus Electrothrix</taxon>
    </lineage>
</organism>
<gene>
    <name evidence="4" type="ORF">Q3M24_16570</name>
</gene>
<dbReference type="SUPFAM" id="SSF56436">
    <property type="entry name" value="C-type lectin-like"/>
    <property type="match status" value="1"/>
</dbReference>
<evidence type="ECO:0000256" key="2">
    <source>
        <dbReference type="SAM" id="SignalP"/>
    </source>
</evidence>
<evidence type="ECO:0000259" key="3">
    <source>
        <dbReference type="PROSITE" id="PS50208"/>
    </source>
</evidence>
<protein>
    <submittedName>
        <fullName evidence="4">SUMF1/EgtB/PvdO family nonheme iron enzyme</fullName>
    </submittedName>
</protein>
<feature type="region of interest" description="Disordered" evidence="1">
    <location>
        <begin position="270"/>
        <end position="297"/>
    </location>
</feature>
<dbReference type="Gene3D" id="3.40.50.1460">
    <property type="match status" value="1"/>
</dbReference>
<reference evidence="4" key="2">
    <citation type="submission" date="2024-06" db="EMBL/GenBank/DDBJ databases">
        <authorList>
            <person name="Plum-Jensen L.E."/>
            <person name="Schramm A."/>
            <person name="Marshall I.P.G."/>
        </authorList>
    </citation>
    <scope>NUCLEOTIDE SEQUENCE</scope>
    <source>
        <strain evidence="4">Rat1</strain>
    </source>
</reference>
<dbReference type="PANTHER" id="PTHR23150:SF19">
    <property type="entry name" value="FORMYLGLYCINE-GENERATING ENZYME"/>
    <property type="match status" value="1"/>
</dbReference>
<dbReference type="PROSITE" id="PS50208">
    <property type="entry name" value="CASPASE_P20"/>
    <property type="match status" value="1"/>
</dbReference>
<reference evidence="4" key="1">
    <citation type="journal article" date="2024" name="Syst. Appl. Microbiol.">
        <title>First single-strain enrichments of Electrothrix cable bacteria, description of E. aestuarii sp. nov. and E. rattekaaiensis sp. nov., and proposal of a cable bacteria taxonomy following the rules of the SeqCode.</title>
        <authorList>
            <person name="Plum-Jensen L.E."/>
            <person name="Schramm A."/>
            <person name="Marshall I.P.G."/>
        </authorList>
    </citation>
    <scope>NUCLEOTIDE SEQUENCE</scope>
    <source>
        <strain evidence="4">Rat1</strain>
    </source>
</reference>
<evidence type="ECO:0000256" key="1">
    <source>
        <dbReference type="SAM" id="MobiDB-lite"/>
    </source>
</evidence>
<dbReference type="GO" id="GO:0006508">
    <property type="term" value="P:proteolysis"/>
    <property type="evidence" value="ECO:0007669"/>
    <property type="project" value="InterPro"/>
</dbReference>
<dbReference type="GO" id="GO:0004197">
    <property type="term" value="F:cysteine-type endopeptidase activity"/>
    <property type="evidence" value="ECO:0007669"/>
    <property type="project" value="InterPro"/>
</dbReference>
<accession>A0AAU8LSP1</accession>
<dbReference type="InterPro" id="IPR042095">
    <property type="entry name" value="SUMF_sf"/>
</dbReference>
<dbReference type="Pfam" id="PF03781">
    <property type="entry name" value="FGE-sulfatase"/>
    <property type="match status" value="1"/>
</dbReference>
<dbReference type="Gene3D" id="3.90.1580.10">
    <property type="entry name" value="paralog of FGE (formylglycine-generating enzyme)"/>
    <property type="match status" value="1"/>
</dbReference>
<dbReference type="InterPro" id="IPR029030">
    <property type="entry name" value="Caspase-like_dom_sf"/>
</dbReference>
<dbReference type="GO" id="GO:0120147">
    <property type="term" value="F:formylglycine-generating oxidase activity"/>
    <property type="evidence" value="ECO:0007669"/>
    <property type="project" value="TreeGrafter"/>
</dbReference>
<feature type="chain" id="PRO_5043739634" evidence="2">
    <location>
        <begin position="21"/>
        <end position="553"/>
    </location>
</feature>
<name>A0AAU8LSP1_9BACT</name>
<dbReference type="KEGG" id="eaj:Q3M24_16570"/>
<dbReference type="EMBL" id="CP159373">
    <property type="protein sequence ID" value="XCN71905.1"/>
    <property type="molecule type" value="Genomic_DNA"/>
</dbReference>
<dbReference type="InterPro" id="IPR001309">
    <property type="entry name" value="Pept_C14_p20"/>
</dbReference>
<dbReference type="InterPro" id="IPR016187">
    <property type="entry name" value="CTDL_fold"/>
</dbReference>
<proteinExistence type="predicted"/>
<dbReference type="InterPro" id="IPR051043">
    <property type="entry name" value="Sulfatase_Mod_Factor_Kinase"/>
</dbReference>
<feature type="signal peptide" evidence="2">
    <location>
        <begin position="1"/>
        <end position="20"/>
    </location>
</feature>
<dbReference type="SUPFAM" id="SSF52129">
    <property type="entry name" value="Caspase-like"/>
    <property type="match status" value="1"/>
</dbReference>
<feature type="domain" description="Caspase family p20" evidence="3">
    <location>
        <begin position="29"/>
        <end position="155"/>
    </location>
</feature>
<dbReference type="InterPro" id="IPR011600">
    <property type="entry name" value="Pept_C14_caspase"/>
</dbReference>
<dbReference type="PANTHER" id="PTHR23150">
    <property type="entry name" value="SULFATASE MODIFYING FACTOR 1, 2"/>
    <property type="match status" value="1"/>
</dbReference>